<dbReference type="Gene3D" id="3.40.50.11290">
    <property type="match status" value="1"/>
</dbReference>
<dbReference type="RefSeq" id="WP_191154024.1">
    <property type="nucleotide sequence ID" value="NZ_JACWUN010000003.1"/>
</dbReference>
<evidence type="ECO:0000313" key="3">
    <source>
        <dbReference type="EMBL" id="MBD1399751.1"/>
    </source>
</evidence>
<dbReference type="PANTHER" id="PTHR34595">
    <property type="entry name" value="BLR5612 PROTEIN"/>
    <property type="match status" value="1"/>
</dbReference>
<keyword evidence="4" id="KW-1185">Reference proteome</keyword>
<evidence type="ECO:0000313" key="4">
    <source>
        <dbReference type="Proteomes" id="UP000632828"/>
    </source>
</evidence>
<feature type="domain" description="Circularly permuted ATP-grasp type 2" evidence="2">
    <location>
        <begin position="84"/>
        <end position="458"/>
    </location>
</feature>
<reference evidence="3" key="1">
    <citation type="submission" date="2020-09" db="EMBL/GenBank/DDBJ databases">
        <title>Pelobacter alkaliphilus sp. nov., a novel anaerobic arsenate-reducing bacterium from terrestrial mud volcano.</title>
        <authorList>
            <person name="Khomyakova M.A."/>
            <person name="Merkel A.Y."/>
            <person name="Slobodkin A.I."/>
        </authorList>
    </citation>
    <scope>NUCLEOTIDE SEQUENCE</scope>
    <source>
        <strain evidence="3">M08fum</strain>
    </source>
</reference>
<dbReference type="InterPro" id="IPR025841">
    <property type="entry name" value="CP_ATPgrasp_2"/>
</dbReference>
<accession>A0A8J6UQV7</accession>
<evidence type="ECO:0000259" key="1">
    <source>
        <dbReference type="Pfam" id="PF04168"/>
    </source>
</evidence>
<dbReference type="AlphaFoldDB" id="A0A8J6UQV7"/>
<proteinExistence type="predicted"/>
<dbReference type="Proteomes" id="UP000632828">
    <property type="component" value="Unassembled WGS sequence"/>
</dbReference>
<dbReference type="SUPFAM" id="SSF56059">
    <property type="entry name" value="Glutathione synthetase ATP-binding domain-like"/>
    <property type="match status" value="1"/>
</dbReference>
<name>A0A8J6UQV7_9BACT</name>
<dbReference type="Gene3D" id="3.30.1490.270">
    <property type="match status" value="1"/>
</dbReference>
<dbReference type="PANTHER" id="PTHR34595:SF2">
    <property type="entry name" value="BLR2978 PROTEIN"/>
    <property type="match status" value="1"/>
</dbReference>
<organism evidence="3 4">
    <name type="scientific">Pelovirga terrestris</name>
    <dbReference type="NCBI Taxonomy" id="2771352"/>
    <lineage>
        <taxon>Bacteria</taxon>
        <taxon>Pseudomonadati</taxon>
        <taxon>Thermodesulfobacteriota</taxon>
        <taxon>Desulfuromonadia</taxon>
        <taxon>Geobacterales</taxon>
        <taxon>Geobacteraceae</taxon>
        <taxon>Pelovirga</taxon>
    </lineage>
</organism>
<feature type="domain" description="DUF403" evidence="1">
    <location>
        <begin position="507"/>
        <end position="831"/>
    </location>
</feature>
<dbReference type="InterPro" id="IPR007296">
    <property type="entry name" value="DUF403"/>
</dbReference>
<dbReference type="Pfam" id="PF04168">
    <property type="entry name" value="Alpha-E"/>
    <property type="match status" value="1"/>
</dbReference>
<dbReference type="Pfam" id="PF14403">
    <property type="entry name" value="CP_ATPgrasp_2"/>
    <property type="match status" value="1"/>
</dbReference>
<gene>
    <name evidence="3" type="ORF">ICT70_03615</name>
</gene>
<sequence length="849" mass="95500">MISEPETAISTPGVADSYRAIVNAAGAGDFSEHWQRLQQNLEKMGLRVHTRFREAQRLLRENGAIHNVFDQSNNTRAWQFDPLPLIFSVAEWGHLDQALVQRAQLFNLILRDIYGPRKLIENRLLPPELVFPHSGFLYPCADGNFPEPQQLNLYSATVAKGTDGNFWVVDDHVNQPFGAGYSLETRVIMTRSFPQLFEGLRVHRLAQFFRAVRQRFGQLVRHNQDDPRIVVLTAGPTHPDYFEHAYLASYLGYPLVQGGDLVVRDSCVWLKSVDGLRQVDVIFSRLADDASDPLELLGHGGVPGLLQAVRRGNVAMVNPIGSSVLANPALKAFLPGICRYFLGTDLKMPSIATWWCGQPRECKYVLENLDRLIIKPIQPLAHLPKATPGRMTDIERKRWSELISANPRLFVGQEQVDYVAFPSFEGKKLVTRQSLVSLYVTAYNDSYLVMQGGLSRVASAGDNLLVAGQRAGSIKDTWVLTLEPHQQVNLWLRSATDVALSPHFAPLPSRAAENLFWAGRYAERTEQTARLLRSVLVKLREVREFGDPDDRISLNHLLQALTHVTLTYPGFTGKDAQPKLDDPRSELLSLIRDIDRPGSLRSSLRSLGRSAVAVRDLLPEDAWRMVDQMQSWNPRVGRALIGSGRMYDSVQQLVLQLSAFSGLAYENMARETAWQLLNIGRRLERALNLIDLLNETLVPCYDSATEARIMETVLASCNSLVVFRRRYRSFMQLSPILELLLLDENYPRALACQMRQLKKHISELPHEANIPAVGQDEAIISAAMEQLLATDHKALTRQISDSGTYPLLEALLADQKKRLQQLSDSLTQLYFSPTLALQQFGSPLRELAL</sequence>
<dbReference type="InterPro" id="IPR051680">
    <property type="entry name" value="ATP-dep_Glu-Cys_Ligase-2"/>
</dbReference>
<comment type="caution">
    <text evidence="3">The sequence shown here is derived from an EMBL/GenBank/DDBJ whole genome shotgun (WGS) entry which is preliminary data.</text>
</comment>
<evidence type="ECO:0000259" key="2">
    <source>
        <dbReference type="Pfam" id="PF14403"/>
    </source>
</evidence>
<dbReference type="EMBL" id="JACWUN010000003">
    <property type="protein sequence ID" value="MBD1399751.1"/>
    <property type="molecule type" value="Genomic_DNA"/>
</dbReference>
<protein>
    <submittedName>
        <fullName evidence="3">Circularly permuted type 2 ATP-grasp protein</fullName>
    </submittedName>
</protein>